<reference evidence="1" key="2">
    <citation type="submission" date="2021-02" db="EMBL/GenBank/DDBJ databases">
        <authorList>
            <person name="Kimball J.A."/>
            <person name="Haas M.W."/>
            <person name="Macchietto M."/>
            <person name="Kono T."/>
            <person name="Duquette J."/>
            <person name="Shao M."/>
        </authorList>
    </citation>
    <scope>NUCLEOTIDE SEQUENCE</scope>
    <source>
        <tissue evidence="1">Fresh leaf tissue</tissue>
    </source>
</reference>
<name>A0A8J5W4U8_ZIZPA</name>
<reference evidence="1" key="1">
    <citation type="journal article" date="2021" name="bioRxiv">
        <title>Whole Genome Assembly and Annotation of Northern Wild Rice, Zizania palustris L., Supports a Whole Genome Duplication in the Zizania Genus.</title>
        <authorList>
            <person name="Haas M."/>
            <person name="Kono T."/>
            <person name="Macchietto M."/>
            <person name="Millas R."/>
            <person name="McGilp L."/>
            <person name="Shao M."/>
            <person name="Duquette J."/>
            <person name="Hirsch C.N."/>
            <person name="Kimball J."/>
        </authorList>
    </citation>
    <scope>NUCLEOTIDE SEQUENCE</scope>
    <source>
        <tissue evidence="1">Fresh leaf tissue</tissue>
    </source>
</reference>
<proteinExistence type="predicted"/>
<keyword evidence="2" id="KW-1185">Reference proteome</keyword>
<protein>
    <submittedName>
        <fullName evidence="1">Uncharacterized protein</fullName>
    </submittedName>
</protein>
<evidence type="ECO:0000313" key="2">
    <source>
        <dbReference type="Proteomes" id="UP000729402"/>
    </source>
</evidence>
<comment type="caution">
    <text evidence="1">The sequence shown here is derived from an EMBL/GenBank/DDBJ whole genome shotgun (WGS) entry which is preliminary data.</text>
</comment>
<dbReference type="Proteomes" id="UP000729402">
    <property type="component" value="Unassembled WGS sequence"/>
</dbReference>
<gene>
    <name evidence="1" type="ORF">GUJ93_ZPchr0006g45517</name>
</gene>
<dbReference type="AlphaFoldDB" id="A0A8J5W4U8"/>
<organism evidence="1 2">
    <name type="scientific">Zizania palustris</name>
    <name type="common">Northern wild rice</name>
    <dbReference type="NCBI Taxonomy" id="103762"/>
    <lineage>
        <taxon>Eukaryota</taxon>
        <taxon>Viridiplantae</taxon>
        <taxon>Streptophyta</taxon>
        <taxon>Embryophyta</taxon>
        <taxon>Tracheophyta</taxon>
        <taxon>Spermatophyta</taxon>
        <taxon>Magnoliopsida</taxon>
        <taxon>Liliopsida</taxon>
        <taxon>Poales</taxon>
        <taxon>Poaceae</taxon>
        <taxon>BOP clade</taxon>
        <taxon>Oryzoideae</taxon>
        <taxon>Oryzeae</taxon>
        <taxon>Zizaniinae</taxon>
        <taxon>Zizania</taxon>
    </lineage>
</organism>
<evidence type="ECO:0000313" key="1">
    <source>
        <dbReference type="EMBL" id="KAG8076684.1"/>
    </source>
</evidence>
<accession>A0A8J5W4U8</accession>
<sequence>MVQHSRFTCPGPAVCSRIVVRHGPVASRATVEEWLGKAQLVGVGKKGKGNKHGQDCMMLKFERLVAGEEKAARVWMYGN</sequence>
<dbReference type="EMBL" id="JAAALK010000283">
    <property type="protein sequence ID" value="KAG8076684.1"/>
    <property type="molecule type" value="Genomic_DNA"/>
</dbReference>